<dbReference type="Proteomes" id="UP000794436">
    <property type="component" value="Unassembled WGS sequence"/>
</dbReference>
<dbReference type="OrthoDB" id="248923at2759"/>
<dbReference type="InterPro" id="IPR000719">
    <property type="entry name" value="Prot_kinase_dom"/>
</dbReference>
<name>A0A8K1FGF0_PYTOL</name>
<keyword evidence="3" id="KW-0547">Nucleotide-binding</keyword>
<evidence type="ECO:0000256" key="4">
    <source>
        <dbReference type="ARBA" id="ARBA00022777"/>
    </source>
</evidence>
<organism evidence="7 8">
    <name type="scientific">Pythium oligandrum</name>
    <name type="common">Mycoparasitic fungus</name>
    <dbReference type="NCBI Taxonomy" id="41045"/>
    <lineage>
        <taxon>Eukaryota</taxon>
        <taxon>Sar</taxon>
        <taxon>Stramenopiles</taxon>
        <taxon>Oomycota</taxon>
        <taxon>Peronosporomycetes</taxon>
        <taxon>Pythiales</taxon>
        <taxon>Pythiaceae</taxon>
        <taxon>Pythium</taxon>
    </lineage>
</organism>
<dbReference type="GO" id="GO:0005634">
    <property type="term" value="C:nucleus"/>
    <property type="evidence" value="ECO:0007669"/>
    <property type="project" value="TreeGrafter"/>
</dbReference>
<dbReference type="GO" id="GO:0005524">
    <property type="term" value="F:ATP binding"/>
    <property type="evidence" value="ECO:0007669"/>
    <property type="project" value="UniProtKB-KW"/>
</dbReference>
<evidence type="ECO:0000256" key="2">
    <source>
        <dbReference type="ARBA" id="ARBA00022679"/>
    </source>
</evidence>
<evidence type="ECO:0000256" key="3">
    <source>
        <dbReference type="ARBA" id="ARBA00022741"/>
    </source>
</evidence>
<dbReference type="Gene3D" id="1.10.510.10">
    <property type="entry name" value="Transferase(Phosphotransferase) domain 1"/>
    <property type="match status" value="1"/>
</dbReference>
<dbReference type="EMBL" id="SPLM01000076">
    <property type="protein sequence ID" value="TMW61576.1"/>
    <property type="molecule type" value="Genomic_DNA"/>
</dbReference>
<evidence type="ECO:0000313" key="7">
    <source>
        <dbReference type="EMBL" id="TMW61576.1"/>
    </source>
</evidence>
<dbReference type="PANTHER" id="PTHR24345">
    <property type="entry name" value="SERINE/THREONINE-PROTEIN KINASE PLK"/>
    <property type="match status" value="1"/>
</dbReference>
<sequence>MSTRHSQFRLKRKLGQALYGDVWLCEDTRRENHDVVALKEVSLQTAKEALMRNPHMDNPWQERQMTRLIQKLGEHPNILQFHDEFVKSGSWFVVMEYCNGGDLFERLQNNAKGRFDEQMALKYFRQIAEGVSFLHRNEVAHRDLSLENVLLNDDGCKISDFGLSTDANRRCVERVGKSYYMAPEVVAADEYNPKAADVWSLGIMLFIMLTGSPLVQSASRQDKAFIALETFGVHKILDVWEMSSSISASTMDMLASMLHVNPAKRPSVEDVLAKCWP</sequence>
<dbReference type="SUPFAM" id="SSF56112">
    <property type="entry name" value="Protein kinase-like (PK-like)"/>
    <property type="match status" value="1"/>
</dbReference>
<keyword evidence="2" id="KW-0808">Transferase</keyword>
<keyword evidence="4" id="KW-0418">Kinase</keyword>
<protein>
    <recommendedName>
        <fullName evidence="6">Protein kinase domain-containing protein</fullName>
    </recommendedName>
</protein>
<evidence type="ECO:0000256" key="1">
    <source>
        <dbReference type="ARBA" id="ARBA00022527"/>
    </source>
</evidence>
<dbReference type="Pfam" id="PF00069">
    <property type="entry name" value="Pkinase"/>
    <property type="match status" value="1"/>
</dbReference>
<dbReference type="PROSITE" id="PS50011">
    <property type="entry name" value="PROTEIN_KINASE_DOM"/>
    <property type="match status" value="1"/>
</dbReference>
<dbReference type="FunFam" id="1.10.510.10:FF:000753">
    <property type="entry name" value="CAMK/CAMKL protein kinase"/>
    <property type="match status" value="1"/>
</dbReference>
<keyword evidence="1" id="KW-0723">Serine/threonine-protein kinase</keyword>
<dbReference type="InterPro" id="IPR011009">
    <property type="entry name" value="Kinase-like_dom_sf"/>
</dbReference>
<feature type="domain" description="Protein kinase" evidence="6">
    <location>
        <begin position="8"/>
        <end position="277"/>
    </location>
</feature>
<dbReference type="PANTHER" id="PTHR24345:SF91">
    <property type="entry name" value="SERINE_THREONINE-PROTEIN KINASE PLK4"/>
    <property type="match status" value="1"/>
</dbReference>
<keyword evidence="5" id="KW-0067">ATP-binding</keyword>
<dbReference type="GO" id="GO:0004674">
    <property type="term" value="F:protein serine/threonine kinase activity"/>
    <property type="evidence" value="ECO:0007669"/>
    <property type="project" value="UniProtKB-KW"/>
</dbReference>
<evidence type="ECO:0000259" key="6">
    <source>
        <dbReference type="PROSITE" id="PS50011"/>
    </source>
</evidence>
<keyword evidence="8" id="KW-1185">Reference proteome</keyword>
<proteinExistence type="predicted"/>
<comment type="caution">
    <text evidence="7">The sequence shown here is derived from an EMBL/GenBank/DDBJ whole genome shotgun (WGS) entry which is preliminary data.</text>
</comment>
<dbReference type="AlphaFoldDB" id="A0A8K1FGF0"/>
<evidence type="ECO:0000313" key="8">
    <source>
        <dbReference type="Proteomes" id="UP000794436"/>
    </source>
</evidence>
<gene>
    <name evidence="7" type="ORF">Poli38472_012767</name>
</gene>
<reference evidence="7" key="1">
    <citation type="submission" date="2019-03" db="EMBL/GenBank/DDBJ databases">
        <title>Long read genome sequence of the mycoparasitic Pythium oligandrum ATCC 38472 isolated from sugarbeet rhizosphere.</title>
        <authorList>
            <person name="Gaulin E."/>
        </authorList>
    </citation>
    <scope>NUCLEOTIDE SEQUENCE</scope>
    <source>
        <strain evidence="7">ATCC 38472_TT</strain>
    </source>
</reference>
<evidence type="ECO:0000256" key="5">
    <source>
        <dbReference type="ARBA" id="ARBA00022840"/>
    </source>
</evidence>
<accession>A0A8K1FGF0</accession>